<name>A0ABU0GAA6_9HYPH</name>
<dbReference type="RefSeq" id="WP_307374692.1">
    <property type="nucleotide sequence ID" value="NZ_JAUSUW010000010.1"/>
</dbReference>
<protein>
    <submittedName>
        <fullName evidence="2">Uncharacterized protein</fullName>
    </submittedName>
</protein>
<accession>A0ABU0GAA6</accession>
<comment type="caution">
    <text evidence="2">The sequence shown here is derived from an EMBL/GenBank/DDBJ whole genome shotgun (WGS) entry which is preliminary data.</text>
</comment>
<evidence type="ECO:0000256" key="1">
    <source>
        <dbReference type="SAM" id="MobiDB-lite"/>
    </source>
</evidence>
<keyword evidence="3" id="KW-1185">Reference proteome</keyword>
<sequence>MDHVVQAVPKEQLEAFERKKAEEARLAAMVPPQFVDNERSVTIPLSFPVTYDGKTYADVTITRPTIRQWRKYMRECAKAALEHGEDGADLVDPPYLDMPAVVYNSLDFSDGTIVDATVDGFFGASSSPEEEAEDETNSSTSTTGEPSPS</sequence>
<dbReference type="Proteomes" id="UP001238496">
    <property type="component" value="Unassembled WGS sequence"/>
</dbReference>
<proteinExistence type="predicted"/>
<evidence type="ECO:0000313" key="3">
    <source>
        <dbReference type="Proteomes" id="UP001238496"/>
    </source>
</evidence>
<gene>
    <name evidence="2" type="ORF">J2045_003328</name>
</gene>
<reference evidence="2 3" key="1">
    <citation type="submission" date="2023-07" db="EMBL/GenBank/DDBJ databases">
        <title>Genomic Encyclopedia of Type Strains, Phase IV (KMG-IV): sequencing the most valuable type-strain genomes for metagenomic binning, comparative biology and taxonomic classification.</title>
        <authorList>
            <person name="Goeker M."/>
        </authorList>
    </citation>
    <scope>NUCLEOTIDE SEQUENCE [LARGE SCALE GENOMIC DNA]</scope>
    <source>
        <strain evidence="2 3">DSM 1111</strain>
    </source>
</reference>
<dbReference type="EMBL" id="JAUSUW010000010">
    <property type="protein sequence ID" value="MDQ0422280.1"/>
    <property type="molecule type" value="Genomic_DNA"/>
</dbReference>
<organism evidence="2 3">
    <name type="scientific">Peteryoungia aggregata LMG 23059</name>
    <dbReference type="NCBI Taxonomy" id="1368425"/>
    <lineage>
        <taxon>Bacteria</taxon>
        <taxon>Pseudomonadati</taxon>
        <taxon>Pseudomonadota</taxon>
        <taxon>Alphaproteobacteria</taxon>
        <taxon>Hyphomicrobiales</taxon>
        <taxon>Rhizobiaceae</taxon>
        <taxon>Peteryoungia</taxon>
    </lineage>
</organism>
<evidence type="ECO:0000313" key="2">
    <source>
        <dbReference type="EMBL" id="MDQ0422280.1"/>
    </source>
</evidence>
<feature type="region of interest" description="Disordered" evidence="1">
    <location>
        <begin position="121"/>
        <end position="149"/>
    </location>
</feature>
<feature type="compositionally biased region" description="Low complexity" evidence="1">
    <location>
        <begin position="137"/>
        <end position="149"/>
    </location>
</feature>